<keyword evidence="3" id="KW-1003">Cell membrane</keyword>
<proteinExistence type="inferred from homology"/>
<feature type="transmembrane region" description="Helical" evidence="7">
    <location>
        <begin position="168"/>
        <end position="191"/>
    </location>
</feature>
<evidence type="ECO:0000259" key="8">
    <source>
        <dbReference type="PROSITE" id="PS50928"/>
    </source>
</evidence>
<dbReference type="InterPro" id="IPR000515">
    <property type="entry name" value="MetI-like"/>
</dbReference>
<evidence type="ECO:0000256" key="3">
    <source>
        <dbReference type="ARBA" id="ARBA00022475"/>
    </source>
</evidence>
<evidence type="ECO:0000256" key="5">
    <source>
        <dbReference type="ARBA" id="ARBA00022989"/>
    </source>
</evidence>
<dbReference type="PANTHER" id="PTHR43744">
    <property type="entry name" value="ABC TRANSPORTER PERMEASE PROTEIN MG189-RELATED-RELATED"/>
    <property type="match status" value="1"/>
</dbReference>
<dbReference type="PROSITE" id="PS50928">
    <property type="entry name" value="ABC_TM1"/>
    <property type="match status" value="1"/>
</dbReference>
<accession>A0A4Y9FB77</accession>
<evidence type="ECO:0000256" key="7">
    <source>
        <dbReference type="RuleBase" id="RU363032"/>
    </source>
</evidence>
<dbReference type="PANTHER" id="PTHR43744:SF12">
    <property type="entry name" value="ABC TRANSPORTER PERMEASE PROTEIN MG189-RELATED"/>
    <property type="match status" value="1"/>
</dbReference>
<evidence type="ECO:0000256" key="1">
    <source>
        <dbReference type="ARBA" id="ARBA00004651"/>
    </source>
</evidence>
<feature type="transmembrane region" description="Helical" evidence="7">
    <location>
        <begin position="226"/>
        <end position="247"/>
    </location>
</feature>
<keyword evidence="6 7" id="KW-0472">Membrane</keyword>
<dbReference type="CDD" id="cd06261">
    <property type="entry name" value="TM_PBP2"/>
    <property type="match status" value="1"/>
</dbReference>
<reference evidence="9 10" key="1">
    <citation type="submission" date="2019-03" db="EMBL/GenBank/DDBJ databases">
        <title>Thermus tengchongensis species for the arsenic transformation mechanism.</title>
        <authorList>
            <person name="Yuan G.C."/>
        </authorList>
    </citation>
    <scope>NUCLEOTIDE SEQUENCE [LARGE SCALE GENOMIC DNA]</scope>
    <source>
        <strain evidence="9 10">15W</strain>
    </source>
</reference>
<dbReference type="InterPro" id="IPR035906">
    <property type="entry name" value="MetI-like_sf"/>
</dbReference>
<dbReference type="Gene3D" id="1.10.3720.10">
    <property type="entry name" value="MetI-like"/>
    <property type="match status" value="1"/>
</dbReference>
<dbReference type="Proteomes" id="UP000297668">
    <property type="component" value="Unassembled WGS sequence"/>
</dbReference>
<evidence type="ECO:0000256" key="2">
    <source>
        <dbReference type="ARBA" id="ARBA00022448"/>
    </source>
</evidence>
<gene>
    <name evidence="9" type="ORF">E0687_09240</name>
</gene>
<dbReference type="Pfam" id="PF00528">
    <property type="entry name" value="BPD_transp_1"/>
    <property type="match status" value="1"/>
</dbReference>
<comment type="similarity">
    <text evidence="7">Belongs to the binding-protein-dependent transport system permease family.</text>
</comment>
<feature type="transmembrane region" description="Helical" evidence="7">
    <location>
        <begin position="63"/>
        <end position="88"/>
    </location>
</feature>
<organism evidence="9 10">
    <name type="scientific">Thermus tengchongensis</name>
    <dbReference type="NCBI Taxonomy" id="1214928"/>
    <lineage>
        <taxon>Bacteria</taxon>
        <taxon>Thermotogati</taxon>
        <taxon>Deinococcota</taxon>
        <taxon>Deinococci</taxon>
        <taxon>Thermales</taxon>
        <taxon>Thermaceae</taxon>
        <taxon>Thermus</taxon>
    </lineage>
</organism>
<keyword evidence="4 7" id="KW-0812">Transmembrane</keyword>
<sequence length="261" mass="29210">MVRGLRYLFVFLVLLFVLLPFLWMAYAAFMPKEAVYSGELFSQVGFSLENVRGLSREGFWERLLFSLGLSSGVVVLQLLTALLAAYALRAGLGLLPFYLVLMAIPAELLLVPLYGILKGLSLLDTVWALVLPFAASPFVVYLVYQAMRAVPEELLEAARLDGAGHRVLLFRILFPLVRPTLVAAGVLAFAAHWNLVLYPRVVVSDPRFWTLQTWLTDLQRKYPTDWGLLSAAALFSVLPIILLYLAFERRVVATFEEGLKG</sequence>
<name>A0A4Y9FB77_9DEIN</name>
<protein>
    <submittedName>
        <fullName evidence="9">Carbohydrate ABC transporter permease</fullName>
    </submittedName>
</protein>
<dbReference type="SUPFAM" id="SSF161098">
    <property type="entry name" value="MetI-like"/>
    <property type="match status" value="1"/>
</dbReference>
<feature type="transmembrane region" description="Helical" evidence="7">
    <location>
        <begin position="126"/>
        <end position="147"/>
    </location>
</feature>
<dbReference type="GO" id="GO:0005886">
    <property type="term" value="C:plasma membrane"/>
    <property type="evidence" value="ECO:0007669"/>
    <property type="project" value="UniProtKB-SubCell"/>
</dbReference>
<dbReference type="AlphaFoldDB" id="A0A4Y9FB77"/>
<evidence type="ECO:0000256" key="4">
    <source>
        <dbReference type="ARBA" id="ARBA00022692"/>
    </source>
</evidence>
<dbReference type="EMBL" id="SJZF01000016">
    <property type="protein sequence ID" value="TFU25759.1"/>
    <property type="molecule type" value="Genomic_DNA"/>
</dbReference>
<feature type="transmembrane region" description="Helical" evidence="7">
    <location>
        <begin position="95"/>
        <end position="114"/>
    </location>
</feature>
<dbReference type="GO" id="GO:0055085">
    <property type="term" value="P:transmembrane transport"/>
    <property type="evidence" value="ECO:0007669"/>
    <property type="project" value="InterPro"/>
</dbReference>
<comment type="caution">
    <text evidence="9">The sequence shown here is derived from an EMBL/GenBank/DDBJ whole genome shotgun (WGS) entry which is preliminary data.</text>
</comment>
<evidence type="ECO:0000313" key="10">
    <source>
        <dbReference type="Proteomes" id="UP000297668"/>
    </source>
</evidence>
<comment type="subcellular location">
    <subcellularLocation>
        <location evidence="1 7">Cell membrane</location>
        <topology evidence="1 7">Multi-pass membrane protein</topology>
    </subcellularLocation>
</comment>
<keyword evidence="2 7" id="KW-0813">Transport</keyword>
<evidence type="ECO:0000256" key="6">
    <source>
        <dbReference type="ARBA" id="ARBA00023136"/>
    </source>
</evidence>
<keyword evidence="5 7" id="KW-1133">Transmembrane helix</keyword>
<evidence type="ECO:0000313" key="9">
    <source>
        <dbReference type="EMBL" id="TFU25759.1"/>
    </source>
</evidence>
<feature type="domain" description="ABC transmembrane type-1" evidence="8">
    <location>
        <begin position="63"/>
        <end position="247"/>
    </location>
</feature>